<dbReference type="EnsemblPlants" id="ORUFI04G01930.1">
    <property type="protein sequence ID" value="ORUFI04G01930.1"/>
    <property type="gene ID" value="ORUFI04G01930"/>
</dbReference>
<dbReference type="Gene3D" id="3.10.450.40">
    <property type="match status" value="1"/>
</dbReference>
<keyword evidence="2" id="KW-1185">Reference proteome</keyword>
<dbReference type="STRING" id="4529.A0A0E0P4Y1"/>
<protein>
    <submittedName>
        <fullName evidence="1">Uncharacterized protein</fullName>
    </submittedName>
</protein>
<reference evidence="1" key="2">
    <citation type="submission" date="2015-06" db="UniProtKB">
        <authorList>
            <consortium name="EnsemblPlants"/>
        </authorList>
    </citation>
    <scope>IDENTIFICATION</scope>
</reference>
<organism evidence="1 2">
    <name type="scientific">Oryza rufipogon</name>
    <name type="common">Brownbeard rice</name>
    <name type="synonym">Asian wild rice</name>
    <dbReference type="NCBI Taxonomy" id="4529"/>
    <lineage>
        <taxon>Eukaryota</taxon>
        <taxon>Viridiplantae</taxon>
        <taxon>Streptophyta</taxon>
        <taxon>Embryophyta</taxon>
        <taxon>Tracheophyta</taxon>
        <taxon>Spermatophyta</taxon>
        <taxon>Magnoliopsida</taxon>
        <taxon>Liliopsida</taxon>
        <taxon>Poales</taxon>
        <taxon>Poaceae</taxon>
        <taxon>BOP clade</taxon>
        <taxon>Oryzoideae</taxon>
        <taxon>Oryzeae</taxon>
        <taxon>Oryzinae</taxon>
        <taxon>Oryza</taxon>
    </lineage>
</organism>
<dbReference type="HOGENOM" id="CLU_2067466_0_0_1"/>
<accession>A0A0E0P4Y1</accession>
<name>A0A0E0P4Y1_ORYRU</name>
<sequence length="119" mass="13470">MRFVEVALLEPEKNVVALADAYLFSPFQPSLLPRNGNALIIPIKLPPRRARLVVYNRQTNETIALLEPEKNVVALPDAYLFSPFQPSLLPRNGNALIIPTKLPPRRARLVVYNRQTNET</sequence>
<dbReference type="Proteomes" id="UP000008022">
    <property type="component" value="Unassembled WGS sequence"/>
</dbReference>
<dbReference type="eggNOG" id="KOG1186">
    <property type="taxonomic scope" value="Eukaryota"/>
</dbReference>
<evidence type="ECO:0000313" key="2">
    <source>
        <dbReference type="Proteomes" id="UP000008022"/>
    </source>
</evidence>
<dbReference type="AlphaFoldDB" id="A0A0E0P4Y1"/>
<proteinExistence type="predicted"/>
<evidence type="ECO:0000313" key="1">
    <source>
        <dbReference type="EnsemblPlants" id="ORUFI04G01930.1"/>
    </source>
</evidence>
<dbReference type="Gramene" id="ORUFI04G01930.1">
    <property type="protein sequence ID" value="ORUFI04G01930.1"/>
    <property type="gene ID" value="ORUFI04G01930"/>
</dbReference>
<reference evidence="2" key="1">
    <citation type="submission" date="2013-06" db="EMBL/GenBank/DDBJ databases">
        <authorList>
            <person name="Zhao Q."/>
        </authorList>
    </citation>
    <scope>NUCLEOTIDE SEQUENCE</scope>
    <source>
        <strain evidence="2">cv. W1943</strain>
    </source>
</reference>